<reference evidence="2 3" key="1">
    <citation type="submission" date="2016-11" db="EMBL/GenBank/DDBJ databases">
        <authorList>
            <person name="Jaros S."/>
            <person name="Januszkiewicz K."/>
            <person name="Wedrychowicz H."/>
        </authorList>
    </citation>
    <scope>NUCLEOTIDE SEQUENCE [LARGE SCALE GENOMIC DNA]</scope>
    <source>
        <strain evidence="2 3">CGMCC 1.7049</strain>
    </source>
</reference>
<dbReference type="OrthoDB" id="5641137at2"/>
<evidence type="ECO:0000313" key="2">
    <source>
        <dbReference type="EMBL" id="SHG45620.1"/>
    </source>
</evidence>
<dbReference type="Pfam" id="PF08850">
    <property type="entry name" value="DUF1820"/>
    <property type="match status" value="1"/>
</dbReference>
<proteinExistence type="predicted"/>
<name>A0A1M5JZ96_9GAMM</name>
<dbReference type="EMBL" id="FQWZ01000001">
    <property type="protein sequence ID" value="SHG45620.1"/>
    <property type="molecule type" value="Genomic_DNA"/>
</dbReference>
<dbReference type="AlphaFoldDB" id="A0A1M5JZ96"/>
<dbReference type="RefSeq" id="WP_072892922.1">
    <property type="nucleotide sequence ID" value="NZ_FQWZ01000001.1"/>
</dbReference>
<gene>
    <name evidence="2" type="ORF">SAMN04488068_0271</name>
</gene>
<sequence length="116" mass="12925">MTHTRLYRISFHNQGQVYEVYARQVSHGGMPGFVEVEKLVFGERTTVVVDPGEERLKAEFDNVERFYVPLHAVIRIDEVNKQGTARIVAGGAAAGEGSGSKVMPFPMIPNPDLPRR</sequence>
<dbReference type="Proteomes" id="UP000199758">
    <property type="component" value="Unassembled WGS sequence"/>
</dbReference>
<evidence type="ECO:0000256" key="1">
    <source>
        <dbReference type="SAM" id="MobiDB-lite"/>
    </source>
</evidence>
<dbReference type="InterPro" id="IPR014949">
    <property type="entry name" value="DUF1820"/>
</dbReference>
<keyword evidence="3" id="KW-1185">Reference proteome</keyword>
<dbReference type="STRING" id="490188.SAMN04488068_0271"/>
<feature type="compositionally biased region" description="Pro residues" evidence="1">
    <location>
        <begin position="106"/>
        <end position="116"/>
    </location>
</feature>
<protein>
    <recommendedName>
        <fullName evidence="4">DUF1820 family protein</fullName>
    </recommendedName>
</protein>
<evidence type="ECO:0008006" key="4">
    <source>
        <dbReference type="Google" id="ProtNLM"/>
    </source>
</evidence>
<evidence type="ECO:0000313" key="3">
    <source>
        <dbReference type="Proteomes" id="UP000199758"/>
    </source>
</evidence>
<accession>A0A1M5JZ96</accession>
<feature type="region of interest" description="Disordered" evidence="1">
    <location>
        <begin position="94"/>
        <end position="116"/>
    </location>
</feature>
<organism evidence="2 3">
    <name type="scientific">Hydrocarboniphaga daqingensis</name>
    <dbReference type="NCBI Taxonomy" id="490188"/>
    <lineage>
        <taxon>Bacteria</taxon>
        <taxon>Pseudomonadati</taxon>
        <taxon>Pseudomonadota</taxon>
        <taxon>Gammaproteobacteria</taxon>
        <taxon>Nevskiales</taxon>
        <taxon>Nevskiaceae</taxon>
        <taxon>Hydrocarboniphaga</taxon>
    </lineage>
</organism>